<keyword evidence="2" id="KW-1185">Reference proteome</keyword>
<dbReference type="EMBL" id="CP051180">
    <property type="protein sequence ID" value="QIZ76360.1"/>
    <property type="molecule type" value="Genomic_DNA"/>
</dbReference>
<evidence type="ECO:0000313" key="1">
    <source>
        <dbReference type="EMBL" id="QIZ76360.1"/>
    </source>
</evidence>
<dbReference type="InterPro" id="IPR049712">
    <property type="entry name" value="Poly_export"/>
</dbReference>
<dbReference type="PANTHER" id="PTHR33619">
    <property type="entry name" value="POLYSACCHARIDE EXPORT PROTEIN GFCE-RELATED"/>
    <property type="match status" value="1"/>
</dbReference>
<dbReference type="RefSeq" id="WP_168659622.1">
    <property type="nucleotide sequence ID" value="NZ_CP051180.1"/>
</dbReference>
<dbReference type="PROSITE" id="PS51257">
    <property type="entry name" value="PROKAR_LIPOPROTEIN"/>
    <property type="match status" value="1"/>
</dbReference>
<dbReference type="AlphaFoldDB" id="A0A6H1UCQ1"/>
<dbReference type="GO" id="GO:0015159">
    <property type="term" value="F:polysaccharide transmembrane transporter activity"/>
    <property type="evidence" value="ECO:0007669"/>
    <property type="project" value="InterPro"/>
</dbReference>
<gene>
    <name evidence="1" type="ORF">HER31_05505</name>
</gene>
<dbReference type="KEGG" id="fes:HER31_05505"/>
<name>A0A6H1UCQ1_9GAMM</name>
<dbReference type="PANTHER" id="PTHR33619:SF3">
    <property type="entry name" value="POLYSACCHARIDE EXPORT PROTEIN GFCE-RELATED"/>
    <property type="match status" value="1"/>
</dbReference>
<proteinExistence type="predicted"/>
<dbReference type="Proteomes" id="UP000501602">
    <property type="component" value="Chromosome"/>
</dbReference>
<reference evidence="1 2" key="1">
    <citation type="submission" date="2020-04" db="EMBL/GenBank/DDBJ databases">
        <title>Ferrimonas sp. S7 isolated from sea water.</title>
        <authorList>
            <person name="Bae S.S."/>
            <person name="Baek K."/>
        </authorList>
    </citation>
    <scope>NUCLEOTIDE SEQUENCE [LARGE SCALE GENOMIC DNA]</scope>
    <source>
        <strain evidence="1 2">S7</strain>
    </source>
</reference>
<evidence type="ECO:0000313" key="2">
    <source>
        <dbReference type="Proteomes" id="UP000501602"/>
    </source>
</evidence>
<accession>A0A6H1UCQ1</accession>
<dbReference type="Gene3D" id="3.10.560.10">
    <property type="entry name" value="Outer membrane lipoprotein wza domain like"/>
    <property type="match status" value="1"/>
</dbReference>
<sequence length="423" mass="46152">MDKTKRLWAVLAAAMVTMGCTQHHGLQDSAVPHDNFYGNAYQQVAGTGEFIQHQQPADSLRYGTKDCRAYSSNFAAVNYRADQIISDGAEHVPLSRPTDPHFHGTVPLSPGDLVSLSIENGDGFSGNYVVNTNGLLVVPYLEPMMVFGLPIELVAEKIELALVRAELFRPATARVDLRLLQWSDIEVTVSGAVFEPGRVRINRNIPEQVLEQRINAYGDYSGDRMLSEALRAASGIRPDAKLDQVTLMRSGWQVQLDMSGVMTGTSSRDIALVAGDRIVVPSTGCFQPHLVRPTQITPKGLRVFMSNLIDSAANNSSAAVGRFSSNMPYGSRLLQAAVSANCIGGKQWTNAPRKVLLAGHNPLTGQVQVIERSVEQLMRQPHIAAVNPYLMPNDAVACYDSDLTNLRDIARSLVDVISPFKLL</sequence>
<organism evidence="1 2">
    <name type="scientific">Ferrimonas lipolytica</name>
    <dbReference type="NCBI Taxonomy" id="2724191"/>
    <lineage>
        <taxon>Bacteria</taxon>
        <taxon>Pseudomonadati</taxon>
        <taxon>Pseudomonadota</taxon>
        <taxon>Gammaproteobacteria</taxon>
        <taxon>Alteromonadales</taxon>
        <taxon>Ferrimonadaceae</taxon>
        <taxon>Ferrimonas</taxon>
    </lineage>
</organism>
<protein>
    <submittedName>
        <fullName evidence="1">Polysaccharide export protein</fullName>
    </submittedName>
</protein>